<organism evidence="2">
    <name type="scientific">Heliothis virescens</name>
    <name type="common">Tobacco budworm moth</name>
    <dbReference type="NCBI Taxonomy" id="7102"/>
    <lineage>
        <taxon>Eukaryota</taxon>
        <taxon>Metazoa</taxon>
        <taxon>Ecdysozoa</taxon>
        <taxon>Arthropoda</taxon>
        <taxon>Hexapoda</taxon>
        <taxon>Insecta</taxon>
        <taxon>Pterygota</taxon>
        <taxon>Neoptera</taxon>
        <taxon>Endopterygota</taxon>
        <taxon>Lepidoptera</taxon>
        <taxon>Glossata</taxon>
        <taxon>Ditrysia</taxon>
        <taxon>Noctuoidea</taxon>
        <taxon>Noctuidae</taxon>
        <taxon>Heliothinae</taxon>
        <taxon>Heliothis</taxon>
    </lineage>
</organism>
<feature type="region of interest" description="Disordered" evidence="1">
    <location>
        <begin position="1"/>
        <end position="26"/>
    </location>
</feature>
<feature type="region of interest" description="Disordered" evidence="1">
    <location>
        <begin position="247"/>
        <end position="276"/>
    </location>
</feature>
<name>A0A2A4K6I8_HELVI</name>
<comment type="caution">
    <text evidence="2">The sequence shown here is derived from an EMBL/GenBank/DDBJ whole genome shotgun (WGS) entry which is preliminary data.</text>
</comment>
<evidence type="ECO:0000256" key="1">
    <source>
        <dbReference type="SAM" id="MobiDB-lite"/>
    </source>
</evidence>
<dbReference type="EMBL" id="NWSH01000117">
    <property type="protein sequence ID" value="PCG79383.1"/>
    <property type="molecule type" value="Genomic_DNA"/>
</dbReference>
<protein>
    <submittedName>
        <fullName evidence="2">Uncharacterized protein</fullName>
    </submittedName>
</protein>
<accession>A0A2A4K6I8</accession>
<reference evidence="2" key="1">
    <citation type="submission" date="2017-09" db="EMBL/GenBank/DDBJ databases">
        <title>Contemporary evolution of a Lepidopteran species, Heliothis virescens, in response to modern agricultural practices.</title>
        <authorList>
            <person name="Fritz M.L."/>
            <person name="Deyonke A.M."/>
            <person name="Papanicolaou A."/>
            <person name="Micinski S."/>
            <person name="Westbrook J."/>
            <person name="Gould F."/>
        </authorList>
    </citation>
    <scope>NUCLEOTIDE SEQUENCE [LARGE SCALE GENOMIC DNA]</scope>
    <source>
        <strain evidence="2">HvINT-</strain>
        <tissue evidence="2">Whole body</tissue>
    </source>
</reference>
<dbReference type="AlphaFoldDB" id="A0A2A4K6I8"/>
<evidence type="ECO:0000313" key="2">
    <source>
        <dbReference type="EMBL" id="PCG79383.1"/>
    </source>
</evidence>
<proteinExistence type="predicted"/>
<feature type="compositionally biased region" description="Polar residues" evidence="1">
    <location>
        <begin position="7"/>
        <end position="20"/>
    </location>
</feature>
<feature type="region of interest" description="Disordered" evidence="1">
    <location>
        <begin position="45"/>
        <end position="68"/>
    </location>
</feature>
<sequence>MAWVDSTGLTKDQADPQQHPLQLLNPTEEIPLSSFLRTVPQRHLLLPPEPPQATKEDEEAKEQDTDHTALKDLTVSSMDQVDLDQTQTHKLQQALDNNTDQAIFTDLTVLMHMAQTQQLQQQQEMVMEYKADLMDFMDRVTSKDLTALTEHKVSTVPVQDQEQLQEQPQQPHLETDTEHLMAWVDSTGPTKDQADPQQHPLQLLNPTEEIPLSSFLRTVPQRHLLLPPEHLPVAKEQDTGHTALKDLTDSSMGQVQLKQQLKQQQKQPQKQPLTQQ</sequence>
<gene>
    <name evidence="2" type="ORF">B5V51_937</name>
</gene>
<feature type="compositionally biased region" description="Low complexity" evidence="1">
    <location>
        <begin position="254"/>
        <end position="276"/>
    </location>
</feature>